<comment type="cofactor">
    <cofactor evidence="3">
        <name>Zn(2+)</name>
        <dbReference type="ChEBI" id="CHEBI:29105"/>
    </cofactor>
    <text evidence="3">Binds 2 Zn(2+) ions.</text>
</comment>
<evidence type="ECO:0000256" key="4">
    <source>
        <dbReference type="RuleBase" id="RU003946"/>
    </source>
</evidence>
<protein>
    <submittedName>
        <fullName evidence="6">Alkaline phosphatase</fullName>
    </submittedName>
</protein>
<reference evidence="6" key="1">
    <citation type="submission" date="2020-10" db="EMBL/GenBank/DDBJ databases">
        <authorList>
            <person name="Gilroy R."/>
        </authorList>
    </citation>
    <scope>NUCLEOTIDE SEQUENCE</scope>
    <source>
        <strain evidence="6">15467</strain>
    </source>
</reference>
<evidence type="ECO:0000313" key="7">
    <source>
        <dbReference type="Proteomes" id="UP000823635"/>
    </source>
</evidence>
<dbReference type="CDD" id="cd16012">
    <property type="entry name" value="ALP"/>
    <property type="match status" value="1"/>
</dbReference>
<dbReference type="InterPro" id="IPR017850">
    <property type="entry name" value="Alkaline_phosphatase_core_sf"/>
</dbReference>
<keyword evidence="1" id="KW-0597">Phosphoprotein</keyword>
<dbReference type="PANTHER" id="PTHR11596">
    <property type="entry name" value="ALKALINE PHOSPHATASE"/>
    <property type="match status" value="1"/>
</dbReference>
<keyword evidence="3" id="KW-0479">Metal-binding</keyword>
<evidence type="ECO:0000256" key="2">
    <source>
        <dbReference type="PIRSR" id="PIRSR601952-1"/>
    </source>
</evidence>
<dbReference type="PROSITE" id="PS51257">
    <property type="entry name" value="PROKAR_LIPOPROTEIN"/>
    <property type="match status" value="1"/>
</dbReference>
<feature type="binding site" evidence="3">
    <location>
        <position position="312"/>
    </location>
    <ligand>
        <name>Zn(2+)</name>
        <dbReference type="ChEBI" id="CHEBI:29105"/>
        <label>2</label>
    </ligand>
</feature>
<dbReference type="EMBL" id="JADINB010000040">
    <property type="protein sequence ID" value="MBO8428648.1"/>
    <property type="molecule type" value="Genomic_DNA"/>
</dbReference>
<dbReference type="Gene3D" id="3.40.720.10">
    <property type="entry name" value="Alkaline Phosphatase, subunit A"/>
    <property type="match status" value="1"/>
</dbReference>
<dbReference type="PANTHER" id="PTHR11596:SF5">
    <property type="entry name" value="ALKALINE PHOSPHATASE"/>
    <property type="match status" value="1"/>
</dbReference>
<dbReference type="Proteomes" id="UP000823635">
    <property type="component" value="Unassembled WGS sequence"/>
</dbReference>
<feature type="binding site" evidence="3">
    <location>
        <position position="39"/>
    </location>
    <ligand>
        <name>Mg(2+)</name>
        <dbReference type="ChEBI" id="CHEBI:18420"/>
    </ligand>
</feature>
<dbReference type="SMART" id="SM00098">
    <property type="entry name" value="alkPPc"/>
    <property type="match status" value="1"/>
</dbReference>
<feature type="chain" id="PRO_5039536024" evidence="5">
    <location>
        <begin position="24"/>
        <end position="410"/>
    </location>
</feature>
<feature type="binding site" evidence="3">
    <location>
        <position position="268"/>
    </location>
    <ligand>
        <name>Zn(2+)</name>
        <dbReference type="ChEBI" id="CHEBI:29105"/>
        <label>2</label>
    </ligand>
</feature>
<dbReference type="GO" id="GO:0046872">
    <property type="term" value="F:metal ion binding"/>
    <property type="evidence" value="ECO:0007669"/>
    <property type="project" value="UniProtKB-KW"/>
</dbReference>
<feature type="binding site" evidence="3">
    <location>
        <position position="139"/>
    </location>
    <ligand>
        <name>Mg(2+)</name>
        <dbReference type="ChEBI" id="CHEBI:18420"/>
    </ligand>
</feature>
<dbReference type="SUPFAM" id="SSF53649">
    <property type="entry name" value="Alkaline phosphatase-like"/>
    <property type="match status" value="1"/>
</dbReference>
<feature type="active site" description="Phosphoserine intermediate" evidence="2">
    <location>
        <position position="88"/>
    </location>
</feature>
<feature type="binding site" evidence="3">
    <location>
        <position position="39"/>
    </location>
    <ligand>
        <name>Zn(2+)</name>
        <dbReference type="ChEBI" id="CHEBI:29105"/>
        <label>2</label>
    </ligand>
</feature>
<proteinExistence type="inferred from homology"/>
<feature type="binding site" evidence="3">
    <location>
        <position position="263"/>
    </location>
    <ligand>
        <name>Mg(2+)</name>
        <dbReference type="ChEBI" id="CHEBI:18420"/>
    </ligand>
</feature>
<feature type="binding site" evidence="3">
    <location>
        <position position="373"/>
    </location>
    <ligand>
        <name>Zn(2+)</name>
        <dbReference type="ChEBI" id="CHEBI:29105"/>
        <label>2</label>
    </ligand>
</feature>
<sequence length="410" mass="44184">MKQLKFISCLLIAAVLISVSACKSESAKSAKYVFYFIGDGMGFSHVALSEAYLSAKEGKVGSNALEFSSFPVMGMATTYSASNFITCSSAAGTALSTGTKTNNGMLGVAPDSSKLRSIAYDIHDAGYKVGIMTSVTIDHATPGAFYANSFDRNDYYTIAMQLPESGFEFFGGGGFEGLKKMGDRKSPYELAAEKGYLVAYGQDDFMAKKDSTEKIIYFQQKGKERDILPYAFDRNDDDLTLAELVEGAIEVLDNEKGFFIMAEGGKIDWAAHANDLTNTIYETLDLDEAVKVAYEFYLRHPDQTLIIVTADHETGGVTLGRSKGYNFDLSIVPDKTGAAVGGGEQDNVENYMEQLPADSLSKAAQIGWTTLSHTGGAVPVFAIGAGSEKFAGRMNNTDIPVKVMEAMGLR</sequence>
<organism evidence="6 7">
    <name type="scientific">Candidatus Egerieousia excrementavium</name>
    <dbReference type="NCBI Taxonomy" id="2840778"/>
    <lineage>
        <taxon>Bacteria</taxon>
        <taxon>Pseudomonadati</taxon>
        <taxon>Bacteroidota</taxon>
        <taxon>Bacteroidia</taxon>
        <taxon>Bacteroidales</taxon>
        <taxon>Candidatus Egerieousia</taxon>
    </lineage>
</organism>
<comment type="cofactor">
    <cofactor evidence="3">
        <name>Mg(2+)</name>
        <dbReference type="ChEBI" id="CHEBI:18420"/>
    </cofactor>
    <text evidence="3">Binds 1 Mg(2+) ion.</text>
</comment>
<dbReference type="PRINTS" id="PR00113">
    <property type="entry name" value="ALKPHPHTASE"/>
</dbReference>
<evidence type="ECO:0000313" key="6">
    <source>
        <dbReference type="EMBL" id="MBO8428648.1"/>
    </source>
</evidence>
<comment type="similarity">
    <text evidence="4">Belongs to the alkaline phosphatase family.</text>
</comment>
<evidence type="ECO:0000256" key="1">
    <source>
        <dbReference type="ARBA" id="ARBA00022553"/>
    </source>
</evidence>
<reference evidence="6" key="2">
    <citation type="journal article" date="2021" name="PeerJ">
        <title>Extensive microbial diversity within the chicken gut microbiome revealed by metagenomics and culture.</title>
        <authorList>
            <person name="Gilroy R."/>
            <person name="Ravi A."/>
            <person name="Getino M."/>
            <person name="Pursley I."/>
            <person name="Horton D.L."/>
            <person name="Alikhan N.F."/>
            <person name="Baker D."/>
            <person name="Gharbi K."/>
            <person name="Hall N."/>
            <person name="Watson M."/>
            <person name="Adriaenssens E.M."/>
            <person name="Foster-Nyarko E."/>
            <person name="Jarju S."/>
            <person name="Secka A."/>
            <person name="Antonio M."/>
            <person name="Oren A."/>
            <person name="Chaudhuri R.R."/>
            <person name="La Ragione R."/>
            <person name="Hildebrand F."/>
            <person name="Pallen M.J."/>
        </authorList>
    </citation>
    <scope>NUCLEOTIDE SEQUENCE</scope>
    <source>
        <strain evidence="6">15467</strain>
    </source>
</reference>
<evidence type="ECO:0000256" key="3">
    <source>
        <dbReference type="PIRSR" id="PIRSR601952-2"/>
    </source>
</evidence>
<keyword evidence="3" id="KW-0460">Magnesium</keyword>
<comment type="caution">
    <text evidence="6">The sequence shown here is derived from an EMBL/GenBank/DDBJ whole genome shotgun (WGS) entry which is preliminary data.</text>
</comment>
<dbReference type="Pfam" id="PF00245">
    <property type="entry name" value="Alk_phosphatase"/>
    <property type="match status" value="2"/>
</dbReference>
<dbReference type="GO" id="GO:0004035">
    <property type="term" value="F:alkaline phosphatase activity"/>
    <property type="evidence" value="ECO:0007669"/>
    <property type="project" value="TreeGrafter"/>
</dbReference>
<feature type="binding site" evidence="3">
    <location>
        <position position="272"/>
    </location>
    <ligand>
        <name>Zn(2+)</name>
        <dbReference type="ChEBI" id="CHEBI:29105"/>
        <label>2</label>
    </ligand>
</feature>
<keyword evidence="3" id="KW-0862">Zinc</keyword>
<gene>
    <name evidence="6" type="ORF">IAC68_01785</name>
</gene>
<evidence type="ECO:0000256" key="5">
    <source>
        <dbReference type="SAM" id="SignalP"/>
    </source>
</evidence>
<dbReference type="InterPro" id="IPR001952">
    <property type="entry name" value="Alkaline_phosphatase"/>
</dbReference>
<feature type="binding site" evidence="3">
    <location>
        <position position="311"/>
    </location>
    <ligand>
        <name>Zn(2+)</name>
        <dbReference type="ChEBI" id="CHEBI:29105"/>
        <label>2</label>
    </ligand>
</feature>
<dbReference type="AlphaFoldDB" id="A0A9D9GYI9"/>
<name>A0A9D9GYI9_9BACT</name>
<feature type="signal peptide" evidence="5">
    <location>
        <begin position="1"/>
        <end position="23"/>
    </location>
</feature>
<accession>A0A9D9GYI9</accession>
<feature type="binding site" evidence="3">
    <location>
        <position position="141"/>
    </location>
    <ligand>
        <name>Mg(2+)</name>
        <dbReference type="ChEBI" id="CHEBI:18420"/>
    </ligand>
</feature>
<keyword evidence="5" id="KW-0732">Signal</keyword>